<dbReference type="EMBL" id="JAOPHQ010003980">
    <property type="protein sequence ID" value="KAK0141198.1"/>
    <property type="molecule type" value="Genomic_DNA"/>
</dbReference>
<organism evidence="1 3">
    <name type="scientific">Merluccius polli</name>
    <name type="common">Benguela hake</name>
    <name type="synonym">Merluccius cadenati</name>
    <dbReference type="NCBI Taxonomy" id="89951"/>
    <lineage>
        <taxon>Eukaryota</taxon>
        <taxon>Metazoa</taxon>
        <taxon>Chordata</taxon>
        <taxon>Craniata</taxon>
        <taxon>Vertebrata</taxon>
        <taxon>Euteleostomi</taxon>
        <taxon>Actinopterygii</taxon>
        <taxon>Neopterygii</taxon>
        <taxon>Teleostei</taxon>
        <taxon>Neoteleostei</taxon>
        <taxon>Acanthomorphata</taxon>
        <taxon>Zeiogadaria</taxon>
        <taxon>Gadariae</taxon>
        <taxon>Gadiformes</taxon>
        <taxon>Gadoidei</taxon>
        <taxon>Merlucciidae</taxon>
        <taxon>Merluccius</taxon>
    </lineage>
</organism>
<accession>A0AA47NY73</accession>
<proteinExistence type="predicted"/>
<dbReference type="SUPFAM" id="SSF50630">
    <property type="entry name" value="Acid proteases"/>
    <property type="match status" value="1"/>
</dbReference>
<name>A0AA47NY73_MERPO</name>
<protein>
    <submittedName>
        <fullName evidence="1">Uncharacterized protein</fullName>
    </submittedName>
</protein>
<evidence type="ECO:0000313" key="2">
    <source>
        <dbReference type="EMBL" id="KAK0141641.1"/>
    </source>
</evidence>
<dbReference type="AlphaFoldDB" id="A0AA47NY73"/>
<keyword evidence="3" id="KW-1185">Reference proteome</keyword>
<dbReference type="Proteomes" id="UP001174136">
    <property type="component" value="Unassembled WGS sequence"/>
</dbReference>
<dbReference type="InterPro" id="IPR021109">
    <property type="entry name" value="Peptidase_aspartic_dom_sf"/>
</dbReference>
<evidence type="ECO:0000313" key="3">
    <source>
        <dbReference type="Proteomes" id="UP001174136"/>
    </source>
</evidence>
<gene>
    <name evidence="2" type="ORF">N1851_020728</name>
    <name evidence="1" type="ORF">N1851_021791</name>
</gene>
<evidence type="ECO:0000313" key="1">
    <source>
        <dbReference type="EMBL" id="KAK0141198.1"/>
    </source>
</evidence>
<sequence length="114" mass="12433">MGGVPIACLVDTGSMVSTITESFFKEHFQVQGQDQLRSCGWLQLRAANGLAIPYLGYLELDIEVLGKVLSSIGILVVHDPPDSGSKLKKKHCPRADRNECASLLSARNVLSREH</sequence>
<reference evidence="1" key="1">
    <citation type="journal article" date="2023" name="Front. Mar. Sci.">
        <title>A new Merluccius polli reference genome to investigate the effects of global change in West African waters.</title>
        <authorList>
            <person name="Mateo J.L."/>
            <person name="Blanco-Fernandez C."/>
            <person name="Garcia-Vazquez E."/>
            <person name="Machado-Schiaffino G."/>
        </authorList>
    </citation>
    <scope>NUCLEOTIDE SEQUENCE</scope>
    <source>
        <strain evidence="1">C29</strain>
        <tissue evidence="1">Fin</tissue>
    </source>
</reference>
<dbReference type="EMBL" id="JAOPHQ010003770">
    <property type="protein sequence ID" value="KAK0141641.1"/>
    <property type="molecule type" value="Genomic_DNA"/>
</dbReference>
<comment type="caution">
    <text evidence="1">The sequence shown here is derived from an EMBL/GenBank/DDBJ whole genome shotgun (WGS) entry which is preliminary data.</text>
</comment>